<dbReference type="STRING" id="36745.CLSAP_26470"/>
<dbReference type="PRINTS" id="PR00038">
    <property type="entry name" value="HTHLUXR"/>
</dbReference>
<dbReference type="Gene3D" id="1.10.10.10">
    <property type="entry name" value="Winged helix-like DNA-binding domain superfamily/Winged helix DNA-binding domain"/>
    <property type="match status" value="1"/>
</dbReference>
<dbReference type="PROSITE" id="PS00622">
    <property type="entry name" value="HTH_LUXR_1"/>
    <property type="match status" value="1"/>
</dbReference>
<dbReference type="InterPro" id="IPR036388">
    <property type="entry name" value="WH-like_DNA-bd_sf"/>
</dbReference>
<dbReference type="eggNOG" id="COG2203">
    <property type="taxonomic scope" value="Bacteria"/>
</dbReference>
<dbReference type="PANTHER" id="PTHR44688">
    <property type="entry name" value="DNA-BINDING TRANSCRIPTIONAL ACTIVATOR DEVR_DOSR"/>
    <property type="match status" value="1"/>
</dbReference>
<accession>M1MFG4</accession>
<evidence type="ECO:0000313" key="5">
    <source>
        <dbReference type="EMBL" id="AGF56654.1"/>
    </source>
</evidence>
<dbReference type="OrthoDB" id="1662986at2"/>
<protein>
    <submittedName>
        <fullName evidence="5">Response regulator</fullName>
    </submittedName>
</protein>
<dbReference type="Pfam" id="PF00196">
    <property type="entry name" value="GerE"/>
    <property type="match status" value="1"/>
</dbReference>
<evidence type="ECO:0000259" key="4">
    <source>
        <dbReference type="PROSITE" id="PS50043"/>
    </source>
</evidence>
<name>M1MFG4_9CLOT</name>
<keyword evidence="1" id="KW-0805">Transcription regulation</keyword>
<dbReference type="Proteomes" id="UP000011728">
    <property type="component" value="Chromosome"/>
</dbReference>
<dbReference type="RefSeq" id="WP_015392973.1">
    <property type="nucleotide sequence ID" value="NC_020291.1"/>
</dbReference>
<dbReference type="KEGG" id="csr:Cspa_c28930"/>
<evidence type="ECO:0000256" key="1">
    <source>
        <dbReference type="ARBA" id="ARBA00023015"/>
    </source>
</evidence>
<dbReference type="GO" id="GO:0006355">
    <property type="term" value="P:regulation of DNA-templated transcription"/>
    <property type="evidence" value="ECO:0007669"/>
    <property type="project" value="InterPro"/>
</dbReference>
<proteinExistence type="predicted"/>
<dbReference type="PANTHER" id="PTHR44688:SF16">
    <property type="entry name" value="DNA-BINDING TRANSCRIPTIONAL ACTIVATOR DEVR_DOSR"/>
    <property type="match status" value="1"/>
</dbReference>
<dbReference type="CDD" id="cd06170">
    <property type="entry name" value="LuxR_C_like"/>
    <property type="match status" value="1"/>
</dbReference>
<dbReference type="InterPro" id="IPR000792">
    <property type="entry name" value="Tscrpt_reg_LuxR_C"/>
</dbReference>
<evidence type="ECO:0000256" key="2">
    <source>
        <dbReference type="ARBA" id="ARBA00023125"/>
    </source>
</evidence>
<dbReference type="SMART" id="SM00421">
    <property type="entry name" value="HTH_LUXR"/>
    <property type="match status" value="1"/>
</dbReference>
<dbReference type="SUPFAM" id="SSF46894">
    <property type="entry name" value="C-terminal effector domain of the bipartite response regulators"/>
    <property type="match status" value="1"/>
</dbReference>
<feature type="domain" description="HTH luxR-type" evidence="4">
    <location>
        <begin position="188"/>
        <end position="253"/>
    </location>
</feature>
<keyword evidence="3" id="KW-0804">Transcription</keyword>
<dbReference type="EMBL" id="CP004121">
    <property type="protein sequence ID" value="AGF56654.1"/>
    <property type="molecule type" value="Genomic_DNA"/>
</dbReference>
<keyword evidence="6" id="KW-1185">Reference proteome</keyword>
<dbReference type="eggNOG" id="COG2197">
    <property type="taxonomic scope" value="Bacteria"/>
</dbReference>
<reference evidence="5 6" key="1">
    <citation type="submission" date="2013-02" db="EMBL/GenBank/DDBJ databases">
        <title>Genome sequence of Clostridium saccharoperbutylacetonicum N1-4(HMT).</title>
        <authorList>
            <person name="Poehlein A."/>
            <person name="Daniel R."/>
        </authorList>
    </citation>
    <scope>NUCLEOTIDE SEQUENCE [LARGE SCALE GENOMIC DNA]</scope>
    <source>
        <strain evidence="6">N1-4(HMT)</strain>
    </source>
</reference>
<dbReference type="AlphaFoldDB" id="M1MFG4"/>
<gene>
    <name evidence="5" type="ORF">Cspa_c28930</name>
</gene>
<dbReference type="InterPro" id="IPR016032">
    <property type="entry name" value="Sig_transdc_resp-reg_C-effctor"/>
</dbReference>
<evidence type="ECO:0000256" key="3">
    <source>
        <dbReference type="ARBA" id="ARBA00023163"/>
    </source>
</evidence>
<dbReference type="PATRIC" id="fig|931276.5.peg.2909"/>
<sequence>MRNLETNDWMVINNIVYQINSIEDSVTMRKNFLTQMALILNFDSADFYIAEELNSHTLINPVFYNYIPKADENYMDKYDGIDYSRGLMFGGKSKVYRESDIISEEKRVQSEYYKKYFEPNNWHHTLNMILANKGQFVGVVCFFRLKGKEDYTYEDSFILDMIKEHLAFRLFQDLNKSTAGSEKISVSECAKTYSLTKREESVLHELINGAESNEISNKLCITPNTLKKHVLNIYRKLNIKNRIQLFKMVKEKE</sequence>
<dbReference type="HOGENOM" id="CLU_088868_0_0_9"/>
<keyword evidence="2" id="KW-0238">DNA-binding</keyword>
<evidence type="ECO:0000313" key="6">
    <source>
        <dbReference type="Proteomes" id="UP000011728"/>
    </source>
</evidence>
<dbReference type="PROSITE" id="PS50043">
    <property type="entry name" value="HTH_LUXR_2"/>
    <property type="match status" value="1"/>
</dbReference>
<organism evidence="5 6">
    <name type="scientific">Clostridium saccharoperbutylacetonicum N1-4(HMT)</name>
    <dbReference type="NCBI Taxonomy" id="931276"/>
    <lineage>
        <taxon>Bacteria</taxon>
        <taxon>Bacillati</taxon>
        <taxon>Bacillota</taxon>
        <taxon>Clostridia</taxon>
        <taxon>Eubacteriales</taxon>
        <taxon>Clostridiaceae</taxon>
        <taxon>Clostridium</taxon>
    </lineage>
</organism>
<dbReference type="GO" id="GO:0003677">
    <property type="term" value="F:DNA binding"/>
    <property type="evidence" value="ECO:0007669"/>
    <property type="project" value="UniProtKB-KW"/>
</dbReference>